<accession>A0ABZ2Y6F8</accession>
<dbReference type="InterPro" id="IPR016195">
    <property type="entry name" value="Pol/histidinol_Pase-like"/>
</dbReference>
<feature type="domain" description="Polymerase/histidinol phosphatase N-terminal" evidence="1">
    <location>
        <begin position="3"/>
        <end position="68"/>
    </location>
</feature>
<sequence>MKICLHIHSRYSHDSDVSVKDIIHEAERLGYDVISITDHNTVKGSLEALEYKDSNVSIIPGAEFSTEFGHVLAYFIDDSIEKNTPKVDEKRFDFFKLVENIRYINGVIILAHPFNSKLKEHMEILNSIDGIERYNARLDSFYFKNKSNSFIKPLLNRKNFIYLGGPDAHSLEELSHCYTITKEFSLDPEAFKKALFNQSIVYYKTSVNYAISKAKIHNIKKFKPKHIVKNIIRMMYGILEIVYTKVLRCRQYEIIYIGKESKP</sequence>
<evidence type="ECO:0000313" key="2">
    <source>
        <dbReference type="EMBL" id="WZL69488.1"/>
    </source>
</evidence>
<dbReference type="PANTHER" id="PTHR42924">
    <property type="entry name" value="EXONUCLEASE"/>
    <property type="match status" value="1"/>
</dbReference>
<dbReference type="Pfam" id="PF02811">
    <property type="entry name" value="PHP"/>
    <property type="match status" value="1"/>
</dbReference>
<dbReference type="SMART" id="SM00481">
    <property type="entry name" value="POLIIIAc"/>
    <property type="match status" value="1"/>
</dbReference>
<proteinExistence type="predicted"/>
<evidence type="ECO:0000259" key="1">
    <source>
        <dbReference type="SMART" id="SM00481"/>
    </source>
</evidence>
<dbReference type="RefSeq" id="WP_341876484.1">
    <property type="nucleotide sequence ID" value="NZ_CP121687.1"/>
</dbReference>
<reference evidence="2 3" key="1">
    <citation type="submission" date="2023-03" db="EMBL/GenBank/DDBJ databases">
        <title>Novel Species.</title>
        <authorList>
            <person name="Ma S."/>
        </authorList>
    </citation>
    <scope>NUCLEOTIDE SEQUENCE [LARGE SCALE GENOMIC DNA]</scope>
    <source>
        <strain evidence="2 3">LIND6LT2</strain>
    </source>
</reference>
<evidence type="ECO:0000313" key="3">
    <source>
        <dbReference type="Proteomes" id="UP001486565"/>
    </source>
</evidence>
<protein>
    <submittedName>
        <fullName evidence="2">PHP domain-containing protein</fullName>
    </submittedName>
</protein>
<name>A0ABZ2Y6F8_9FIRM</name>
<dbReference type="EMBL" id="CP121687">
    <property type="protein sequence ID" value="WZL69488.1"/>
    <property type="molecule type" value="Genomic_DNA"/>
</dbReference>
<dbReference type="InterPro" id="IPR004013">
    <property type="entry name" value="PHP_dom"/>
</dbReference>
<dbReference type="InterPro" id="IPR003141">
    <property type="entry name" value="Pol/His_phosphatase_N"/>
</dbReference>
<gene>
    <name evidence="2" type="ORF">QBE51_11965</name>
</gene>
<dbReference type="SUPFAM" id="SSF89550">
    <property type="entry name" value="PHP domain-like"/>
    <property type="match status" value="1"/>
</dbReference>
<organism evidence="2 3">
    <name type="scientific">Defluviitalea saccharophila</name>
    <dbReference type="NCBI Taxonomy" id="879970"/>
    <lineage>
        <taxon>Bacteria</taxon>
        <taxon>Bacillati</taxon>
        <taxon>Bacillota</taxon>
        <taxon>Clostridia</taxon>
        <taxon>Lachnospirales</taxon>
        <taxon>Defluviitaleaceae</taxon>
        <taxon>Defluviitalea</taxon>
    </lineage>
</organism>
<dbReference type="Gene3D" id="3.20.20.140">
    <property type="entry name" value="Metal-dependent hydrolases"/>
    <property type="match status" value="1"/>
</dbReference>
<dbReference type="PANTHER" id="PTHR42924:SF3">
    <property type="entry name" value="POLYMERASE_HISTIDINOL PHOSPHATASE N-TERMINAL DOMAIN-CONTAINING PROTEIN"/>
    <property type="match status" value="1"/>
</dbReference>
<keyword evidence="3" id="KW-1185">Reference proteome</keyword>
<dbReference type="Proteomes" id="UP001486565">
    <property type="component" value="Chromosome"/>
</dbReference>
<dbReference type="InterPro" id="IPR052018">
    <property type="entry name" value="PHP_domain"/>
</dbReference>